<evidence type="ECO:0000313" key="15">
    <source>
        <dbReference type="EMBL" id="ABV27248.1"/>
    </source>
</evidence>
<organism evidence="15">
    <name type="scientific">Chloracidobacterium thermophilum</name>
    <dbReference type="NCBI Taxonomy" id="458033"/>
    <lineage>
        <taxon>Bacteria</taxon>
        <taxon>Pseudomonadati</taxon>
        <taxon>Acidobacteriota</taxon>
        <taxon>Terriglobia</taxon>
        <taxon>Terriglobales</taxon>
        <taxon>Acidobacteriaceae</taxon>
        <taxon>Chloracidobacterium</taxon>
    </lineage>
</organism>
<dbReference type="InterPro" id="IPR004612">
    <property type="entry name" value="Resolv_RecU"/>
</dbReference>
<feature type="region of interest" description="Disordered" evidence="14">
    <location>
        <begin position="230"/>
        <end position="254"/>
    </location>
</feature>
<evidence type="ECO:0000256" key="7">
    <source>
        <dbReference type="ARBA" id="ARBA00022763"/>
    </source>
</evidence>
<evidence type="ECO:0000256" key="10">
    <source>
        <dbReference type="ARBA" id="ARBA00023172"/>
    </source>
</evidence>
<keyword evidence="4" id="KW-0540">Nuclease</keyword>
<evidence type="ECO:0000256" key="14">
    <source>
        <dbReference type="SAM" id="MobiDB-lite"/>
    </source>
</evidence>
<evidence type="ECO:0000256" key="8">
    <source>
        <dbReference type="ARBA" id="ARBA00022801"/>
    </source>
</evidence>
<dbReference type="InterPro" id="IPR011856">
    <property type="entry name" value="tRNA_endonuc-like_dom_sf"/>
</dbReference>
<evidence type="ECO:0000256" key="1">
    <source>
        <dbReference type="ARBA" id="ARBA00001946"/>
    </source>
</evidence>
<keyword evidence="8" id="KW-0378">Hydrolase</keyword>
<proteinExistence type="inferred from homology"/>
<evidence type="ECO:0000256" key="12">
    <source>
        <dbReference type="ARBA" id="ARBA00023447"/>
    </source>
</evidence>
<evidence type="ECO:0000256" key="11">
    <source>
        <dbReference type="ARBA" id="ARBA00023204"/>
    </source>
</evidence>
<dbReference type="Pfam" id="PF03838">
    <property type="entry name" value="RecU"/>
    <property type="match status" value="1"/>
</dbReference>
<name>A8DJE6_9BACT</name>
<keyword evidence="5" id="KW-0479">Metal-binding</keyword>
<evidence type="ECO:0000256" key="13">
    <source>
        <dbReference type="ARBA" id="ARBA00029523"/>
    </source>
</evidence>
<dbReference type="GO" id="GO:0016787">
    <property type="term" value="F:hydrolase activity"/>
    <property type="evidence" value="ECO:0007669"/>
    <property type="project" value="UniProtKB-KW"/>
</dbReference>
<dbReference type="InterPro" id="IPR011335">
    <property type="entry name" value="Restrct_endonuc-II-like"/>
</dbReference>
<protein>
    <recommendedName>
        <fullName evidence="13">Holliday junction resolvase RecU</fullName>
    </recommendedName>
</protein>
<accession>A8DJE6</accession>
<dbReference type="Gene3D" id="3.40.1350.10">
    <property type="match status" value="1"/>
</dbReference>
<reference evidence="15" key="1">
    <citation type="journal article" date="2007" name="Science">
        <title>Candidatus Chloracidobacterium thermophilum: an aerobic phototrophic Acidobacterium.</title>
        <authorList>
            <person name="Bryant D.A."/>
            <person name="Costas A.M."/>
            <person name="Maresca J.A."/>
            <person name="Chew A.G."/>
            <person name="Klatt C.G."/>
            <person name="Bateson M.M."/>
            <person name="Tallon L.J."/>
            <person name="Hostetler J."/>
            <person name="Nelson W.C."/>
            <person name="Heidelberg J.F."/>
            <person name="Ward D.M."/>
        </authorList>
    </citation>
    <scope>NUCLEOTIDE SEQUENCE</scope>
</reference>
<evidence type="ECO:0000256" key="3">
    <source>
        <dbReference type="ARBA" id="ARBA00022490"/>
    </source>
</evidence>
<sequence>MTHGRLQQRGAERGSGFQEAINHTNEAYEKLGRACITRKAIPGKYVVPKGIRRRGLVVPLSPSLAPLKTGDTLTTTALRQALADGPEENMRAFIPESRGEPDYGGVIAPQGRGIFYDAKTTQRDLLDFDNLHPHQVTFLERMAACGAIAGFLVEFAKHGAVFFIPIQMVTLFRAARRRKSIPYHVCAAHLTPVRAGRGLVIYDYLPAIEQQEQRYGPDYACLCSSIKGATPSLTAPRHEADDPAPVPRLPEKRS</sequence>
<dbReference type="GO" id="GO:0006310">
    <property type="term" value="P:DNA recombination"/>
    <property type="evidence" value="ECO:0007669"/>
    <property type="project" value="UniProtKB-KW"/>
</dbReference>
<keyword evidence="11" id="KW-0234">DNA repair</keyword>
<dbReference type="GO" id="GO:0006281">
    <property type="term" value="P:DNA repair"/>
    <property type="evidence" value="ECO:0007669"/>
    <property type="project" value="UniProtKB-KW"/>
</dbReference>
<evidence type="ECO:0000256" key="2">
    <source>
        <dbReference type="ARBA" id="ARBA00004496"/>
    </source>
</evidence>
<evidence type="ECO:0000256" key="5">
    <source>
        <dbReference type="ARBA" id="ARBA00022723"/>
    </source>
</evidence>
<comment type="cofactor">
    <cofactor evidence="1">
        <name>Mg(2+)</name>
        <dbReference type="ChEBI" id="CHEBI:18420"/>
    </cofactor>
</comment>
<keyword evidence="3" id="KW-0963">Cytoplasm</keyword>
<keyword evidence="6" id="KW-0255">Endonuclease</keyword>
<dbReference type="AlphaFoldDB" id="A8DJE6"/>
<dbReference type="GO" id="GO:0046872">
    <property type="term" value="F:metal ion binding"/>
    <property type="evidence" value="ECO:0007669"/>
    <property type="project" value="UniProtKB-KW"/>
</dbReference>
<dbReference type="SUPFAM" id="SSF52980">
    <property type="entry name" value="Restriction endonuclease-like"/>
    <property type="match status" value="1"/>
</dbReference>
<dbReference type="GO" id="GO:0004519">
    <property type="term" value="F:endonuclease activity"/>
    <property type="evidence" value="ECO:0007669"/>
    <property type="project" value="UniProtKB-KW"/>
</dbReference>
<evidence type="ECO:0000256" key="4">
    <source>
        <dbReference type="ARBA" id="ARBA00022722"/>
    </source>
</evidence>
<gene>
    <name evidence="15" type="ORF">YS_M60-F11.039</name>
</gene>
<comment type="similarity">
    <text evidence="12">Belongs to the RecU family.</text>
</comment>
<comment type="subcellular location">
    <subcellularLocation>
        <location evidence="2">Cytoplasm</location>
    </subcellularLocation>
</comment>
<dbReference type="GO" id="GO:0005737">
    <property type="term" value="C:cytoplasm"/>
    <property type="evidence" value="ECO:0007669"/>
    <property type="project" value="UniProtKB-SubCell"/>
</dbReference>
<evidence type="ECO:0000256" key="6">
    <source>
        <dbReference type="ARBA" id="ARBA00022759"/>
    </source>
</evidence>
<keyword evidence="7" id="KW-0227">DNA damage</keyword>
<dbReference type="GO" id="GO:0003676">
    <property type="term" value="F:nucleic acid binding"/>
    <property type="evidence" value="ECO:0007669"/>
    <property type="project" value="InterPro"/>
</dbReference>
<keyword evidence="9" id="KW-0460">Magnesium</keyword>
<dbReference type="EMBL" id="EF531339">
    <property type="protein sequence ID" value="ABV27248.1"/>
    <property type="molecule type" value="Genomic_DNA"/>
</dbReference>
<evidence type="ECO:0000256" key="9">
    <source>
        <dbReference type="ARBA" id="ARBA00022842"/>
    </source>
</evidence>
<keyword evidence="10" id="KW-0233">DNA recombination</keyword>